<feature type="region of interest" description="Disordered" evidence="1">
    <location>
        <begin position="61"/>
        <end position="96"/>
    </location>
</feature>
<keyword evidence="3" id="KW-1185">Reference proteome</keyword>
<accession>A0AAV2MS81</accession>
<sequence length="96" mass="11002">MGRTTLTQNCFRGAREVVAVAMLLNEISSKTLANPLLFVNLYSIKQCTMEVDHRIFNDNFRDQSQPAGQRLRKFRSSNLPCLPHNSRLQRTTHSPL</sequence>
<feature type="compositionally biased region" description="Polar residues" evidence="1">
    <location>
        <begin position="86"/>
        <end position="96"/>
    </location>
</feature>
<protein>
    <submittedName>
        <fullName evidence="2">Uncharacterized protein</fullName>
    </submittedName>
</protein>
<dbReference type="AlphaFoldDB" id="A0AAV2MS81"/>
<evidence type="ECO:0000256" key="1">
    <source>
        <dbReference type="SAM" id="MobiDB-lite"/>
    </source>
</evidence>
<name>A0AAV2MS81_KNICA</name>
<evidence type="ECO:0000313" key="3">
    <source>
        <dbReference type="Proteomes" id="UP001497482"/>
    </source>
</evidence>
<dbReference type="Proteomes" id="UP001497482">
    <property type="component" value="Chromosome 9"/>
</dbReference>
<dbReference type="EMBL" id="OZ035831">
    <property type="protein sequence ID" value="CAL1616283.1"/>
    <property type="molecule type" value="Genomic_DNA"/>
</dbReference>
<proteinExistence type="predicted"/>
<organism evidence="2 3">
    <name type="scientific">Knipowitschia caucasica</name>
    <name type="common">Caucasian dwarf goby</name>
    <name type="synonym">Pomatoschistus caucasicus</name>
    <dbReference type="NCBI Taxonomy" id="637954"/>
    <lineage>
        <taxon>Eukaryota</taxon>
        <taxon>Metazoa</taxon>
        <taxon>Chordata</taxon>
        <taxon>Craniata</taxon>
        <taxon>Vertebrata</taxon>
        <taxon>Euteleostomi</taxon>
        <taxon>Actinopterygii</taxon>
        <taxon>Neopterygii</taxon>
        <taxon>Teleostei</taxon>
        <taxon>Neoteleostei</taxon>
        <taxon>Acanthomorphata</taxon>
        <taxon>Gobiaria</taxon>
        <taxon>Gobiiformes</taxon>
        <taxon>Gobioidei</taxon>
        <taxon>Gobiidae</taxon>
        <taxon>Gobiinae</taxon>
        <taxon>Knipowitschia</taxon>
    </lineage>
</organism>
<evidence type="ECO:0000313" key="2">
    <source>
        <dbReference type="EMBL" id="CAL1616283.1"/>
    </source>
</evidence>
<gene>
    <name evidence="2" type="ORF">KC01_LOCUS42075</name>
</gene>
<reference evidence="2 3" key="1">
    <citation type="submission" date="2024-04" db="EMBL/GenBank/DDBJ databases">
        <authorList>
            <person name="Waldvogel A.-M."/>
            <person name="Schoenle A."/>
        </authorList>
    </citation>
    <scope>NUCLEOTIDE SEQUENCE [LARGE SCALE GENOMIC DNA]</scope>
</reference>